<proteinExistence type="predicted"/>
<dbReference type="SUPFAM" id="SSF51197">
    <property type="entry name" value="Clavaminate synthase-like"/>
    <property type="match status" value="1"/>
</dbReference>
<dbReference type="OrthoDB" id="9764016at2"/>
<evidence type="ECO:0000256" key="5">
    <source>
        <dbReference type="ARBA" id="ARBA00023004"/>
    </source>
</evidence>
<dbReference type="STRING" id="28083.Lbir_2007"/>
<dbReference type="PANTHER" id="PTHR13096">
    <property type="entry name" value="MINA53 MYC INDUCED NUCLEAR ANTIGEN"/>
    <property type="match status" value="1"/>
</dbReference>
<dbReference type="PANTHER" id="PTHR13096:SF8">
    <property type="entry name" value="RIBOSOMAL OXYGENASE 1"/>
    <property type="match status" value="1"/>
</dbReference>
<dbReference type="AlphaFoldDB" id="A0A378I9U9"/>
<protein>
    <submittedName>
        <fullName evidence="8">Cupin</fullName>
    </submittedName>
</protein>
<evidence type="ECO:0000313" key="7">
    <source>
        <dbReference type="EMBL" id="KTC69268.1"/>
    </source>
</evidence>
<dbReference type="Proteomes" id="UP000054735">
    <property type="component" value="Unassembled WGS sequence"/>
</dbReference>
<evidence type="ECO:0000259" key="6">
    <source>
        <dbReference type="PROSITE" id="PS51184"/>
    </source>
</evidence>
<dbReference type="GO" id="GO:0016706">
    <property type="term" value="F:2-oxoglutarate-dependent dioxygenase activity"/>
    <property type="evidence" value="ECO:0007669"/>
    <property type="project" value="TreeGrafter"/>
</dbReference>
<keyword evidence="2" id="KW-0479">Metal-binding</keyword>
<dbReference type="RefSeq" id="WP_058524023.1">
    <property type="nucleotide sequence ID" value="NZ_CAAAHV010000005.1"/>
</dbReference>
<reference evidence="7 9" key="1">
    <citation type="submission" date="2015-11" db="EMBL/GenBank/DDBJ databases">
        <title>Genomic analysis of 38 Legionella species identifies large and diverse effector repertoires.</title>
        <authorList>
            <person name="Burstein D."/>
            <person name="Amaro F."/>
            <person name="Zusman T."/>
            <person name="Lifshitz Z."/>
            <person name="Cohen O."/>
            <person name="Gilbert J.A."/>
            <person name="Pupko T."/>
            <person name="Shuman H.A."/>
            <person name="Segal G."/>
        </authorList>
    </citation>
    <scope>NUCLEOTIDE SEQUENCE [LARGE SCALE GENOMIC DNA]</scope>
    <source>
        <strain evidence="7 9">CDC#1407-AL-14</strain>
    </source>
</reference>
<reference evidence="8 10" key="2">
    <citation type="submission" date="2018-06" db="EMBL/GenBank/DDBJ databases">
        <authorList>
            <consortium name="Pathogen Informatics"/>
            <person name="Doyle S."/>
        </authorList>
    </citation>
    <scope>NUCLEOTIDE SEQUENCE [LARGE SCALE GENOMIC DNA]</scope>
    <source>
        <strain evidence="8 10">NCTC12437</strain>
    </source>
</reference>
<dbReference type="Gene3D" id="3.40.366.30">
    <property type="entry name" value="50S ribosomal protein L16 arginine hydroxylase, Chain A, Domain 2"/>
    <property type="match status" value="1"/>
</dbReference>
<comment type="cofactor">
    <cofactor evidence="1">
        <name>Fe(2+)</name>
        <dbReference type="ChEBI" id="CHEBI:29033"/>
    </cofactor>
</comment>
<dbReference type="Pfam" id="PF20514">
    <property type="entry name" value="WHD_ROXA"/>
    <property type="match status" value="1"/>
</dbReference>
<evidence type="ECO:0000313" key="8">
    <source>
        <dbReference type="EMBL" id="STX31530.1"/>
    </source>
</evidence>
<evidence type="ECO:0000256" key="4">
    <source>
        <dbReference type="ARBA" id="ARBA00023002"/>
    </source>
</evidence>
<evidence type="ECO:0000256" key="2">
    <source>
        <dbReference type="ARBA" id="ARBA00022723"/>
    </source>
</evidence>
<evidence type="ECO:0000256" key="1">
    <source>
        <dbReference type="ARBA" id="ARBA00001954"/>
    </source>
</evidence>
<keyword evidence="9" id="KW-1185">Reference proteome</keyword>
<dbReference type="InterPro" id="IPR039994">
    <property type="entry name" value="NO66-like"/>
</dbReference>
<evidence type="ECO:0000313" key="10">
    <source>
        <dbReference type="Proteomes" id="UP000255066"/>
    </source>
</evidence>
<dbReference type="InterPro" id="IPR046799">
    <property type="entry name" value="ROXA-like_wH"/>
</dbReference>
<keyword evidence="5" id="KW-0408">Iron</keyword>
<accession>A0A378I9U9</accession>
<dbReference type="InterPro" id="IPR003347">
    <property type="entry name" value="JmjC_dom"/>
</dbReference>
<dbReference type="Proteomes" id="UP000255066">
    <property type="component" value="Unassembled WGS sequence"/>
</dbReference>
<dbReference type="EMBL" id="LNXT01000040">
    <property type="protein sequence ID" value="KTC69268.1"/>
    <property type="molecule type" value="Genomic_DNA"/>
</dbReference>
<evidence type="ECO:0000313" key="9">
    <source>
        <dbReference type="Proteomes" id="UP000054735"/>
    </source>
</evidence>
<keyword evidence="4" id="KW-0560">Oxidoreductase</keyword>
<dbReference type="EMBL" id="UGNW01000001">
    <property type="protein sequence ID" value="STX31530.1"/>
    <property type="molecule type" value="Genomic_DNA"/>
</dbReference>
<dbReference type="GO" id="GO:0046872">
    <property type="term" value="F:metal ion binding"/>
    <property type="evidence" value="ECO:0007669"/>
    <property type="project" value="UniProtKB-KW"/>
</dbReference>
<evidence type="ECO:0000256" key="3">
    <source>
        <dbReference type="ARBA" id="ARBA00022964"/>
    </source>
</evidence>
<organism evidence="8 10">
    <name type="scientific">Legionella birminghamensis</name>
    <dbReference type="NCBI Taxonomy" id="28083"/>
    <lineage>
        <taxon>Bacteria</taxon>
        <taxon>Pseudomonadati</taxon>
        <taxon>Pseudomonadota</taxon>
        <taxon>Gammaproteobacteria</taxon>
        <taxon>Legionellales</taxon>
        <taxon>Legionellaceae</taxon>
        <taxon>Legionella</taxon>
    </lineage>
</organism>
<sequence>MKIFNAIEKEDFLANYWQKKPFVFRQAFPSFESPISGDELAGLAMEEEIESRLVWQTPGKLPGWHLKRGPFSRSNFKKLPPSHWTLLVQAVDRFVPEVMELLDQFNFLPQWRVDDVMISYAANGGGVGPHYDNYDVFLLQAQGRRRWLLTTQHCHPANYLPNLELRIMKQFEVEEEFILEEGDILYLPPHVGHNGISLSEECMTYSFGYRSYPAKELWDSFSQHFWDEASFSELYKDPDWSELKNSAEIPGEAVERAKKLLKKMIDGNDEQFSRWFGCFITGLDEQAEGFILPEKQRKRKKFLSAGALMRNPFSRFAYYETPQFEFFINGECWDIKDVSSDLVKLVASNRIISTEELSQFIDNGPDYSFLNNLWELDLLTEV</sequence>
<gene>
    <name evidence="7" type="ORF">Lbir_2007</name>
    <name evidence="8" type="ORF">NCTC12437_01304</name>
</gene>
<name>A0A378I9U9_9GAMM</name>
<dbReference type="PROSITE" id="PS51184">
    <property type="entry name" value="JMJC"/>
    <property type="match status" value="1"/>
</dbReference>
<keyword evidence="3" id="KW-0223">Dioxygenase</keyword>
<dbReference type="Pfam" id="PF08007">
    <property type="entry name" value="JmjC_2"/>
    <property type="match status" value="1"/>
</dbReference>
<dbReference type="Gene3D" id="2.60.120.650">
    <property type="entry name" value="Cupin"/>
    <property type="match status" value="1"/>
</dbReference>
<feature type="domain" description="JmjC" evidence="6">
    <location>
        <begin position="97"/>
        <end position="226"/>
    </location>
</feature>